<accession>A0ABZ2CS59</accession>
<gene>
    <name evidence="1" type="ORF">V5G21_18765</name>
</gene>
<evidence type="ECO:0008006" key="3">
    <source>
        <dbReference type="Google" id="ProtNLM"/>
    </source>
</evidence>
<evidence type="ECO:0000313" key="1">
    <source>
        <dbReference type="EMBL" id="WWA29727.1"/>
    </source>
</evidence>
<evidence type="ECO:0000313" key="2">
    <source>
        <dbReference type="Proteomes" id="UP001341136"/>
    </source>
</evidence>
<dbReference type="Gene3D" id="2.50.20.10">
    <property type="entry name" value="Lipoprotein localisation LolA/LolB/LppX"/>
    <property type="match status" value="1"/>
</dbReference>
<dbReference type="PROSITE" id="PS51257">
    <property type="entry name" value="PROKAR_LIPOPROTEIN"/>
    <property type="match status" value="1"/>
</dbReference>
<name>A0ABZ2CS59_9BACI</name>
<protein>
    <recommendedName>
        <fullName evidence="3">Outer membrane lipoprotein carrier protein LolA</fullName>
    </recommendedName>
</protein>
<dbReference type="Proteomes" id="UP001341136">
    <property type="component" value="Chromosome"/>
</dbReference>
<organism evidence="1 2">
    <name type="scientific">Shouchella rhizosphaerae</name>
    <dbReference type="NCBI Taxonomy" id="866786"/>
    <lineage>
        <taxon>Bacteria</taxon>
        <taxon>Bacillati</taxon>
        <taxon>Bacillota</taxon>
        <taxon>Bacilli</taxon>
        <taxon>Bacillales</taxon>
        <taxon>Bacillaceae</taxon>
        <taxon>Shouchella</taxon>
    </lineage>
</organism>
<keyword evidence="2" id="KW-1185">Reference proteome</keyword>
<sequence>MKRQPLFLAAITGLLFTGGCSFMSINAEEVLEQALAREEKFVPYTLIKEFDDGYSESVYAKDEQTQRVDFAQDGQLLSTSLYVDGHIYEKDYESKLIYEANAEEAMNPLTPKEALLDEVNYLLKNHEIEVVEGERFLKRDVFKLHFYSETDHVLEAELWVDKKTYLQLKTVYTYSDQVVAGEAVEVRFKPDFPEGWFDVEEDGFVLVSEEEPVQIEKNELADAFDKSLRLPNEVNGLKLENIELYDGGSEDASVVASYVDSEGKEIGLTVSKSHGLEWIGESETEPVRGIEVHFNWEPSSHYANWTEDGLLYELFTMRDWSQQQAVELIEGMELVSED</sequence>
<proteinExistence type="predicted"/>
<reference evidence="1 2" key="1">
    <citation type="submission" date="2024-01" db="EMBL/GenBank/DDBJ databases">
        <title>Culturomics analysis of mouse respiratory tract.</title>
        <authorList>
            <person name="Phillips A.M."/>
            <person name="Collette N.M."/>
            <person name="Mageeney C.M."/>
            <person name="Sinha A."/>
            <person name="Hern K.E."/>
            <person name="Arkin A.P."/>
            <person name="Williams K.P."/>
            <person name="Branda S."/>
        </authorList>
    </citation>
    <scope>NUCLEOTIDE SEQUENCE [LARGE SCALE GENOMIC DNA]</scope>
    <source>
        <strain evidence="1 2">CP20</strain>
    </source>
</reference>
<dbReference type="RefSeq" id="WP_011246704.1">
    <property type="nucleotide sequence ID" value="NZ_CP144921.1"/>
</dbReference>
<dbReference type="EMBL" id="CP144921">
    <property type="protein sequence ID" value="WWA29727.1"/>
    <property type="molecule type" value="Genomic_DNA"/>
</dbReference>